<accession>A0ABU3LUG9</accession>
<evidence type="ECO:0008006" key="3">
    <source>
        <dbReference type="Google" id="ProtNLM"/>
    </source>
</evidence>
<name>A0ABU3LUG9_9ACTN</name>
<organism evidence="1 2">
    <name type="scientific">Streptomyces justiciae</name>
    <dbReference type="NCBI Taxonomy" id="2780140"/>
    <lineage>
        <taxon>Bacteria</taxon>
        <taxon>Bacillati</taxon>
        <taxon>Actinomycetota</taxon>
        <taxon>Actinomycetes</taxon>
        <taxon>Kitasatosporales</taxon>
        <taxon>Streptomycetaceae</taxon>
        <taxon>Streptomyces</taxon>
    </lineage>
</organism>
<comment type="caution">
    <text evidence="1">The sequence shown here is derived from an EMBL/GenBank/DDBJ whole genome shotgun (WGS) entry which is preliminary data.</text>
</comment>
<dbReference type="EMBL" id="JAVTLL010000012">
    <property type="protein sequence ID" value="MDT7842815.1"/>
    <property type="molecule type" value="Genomic_DNA"/>
</dbReference>
<dbReference type="Proteomes" id="UP001257948">
    <property type="component" value="Unassembled WGS sequence"/>
</dbReference>
<evidence type="ECO:0000313" key="1">
    <source>
        <dbReference type="EMBL" id="MDT7842815.1"/>
    </source>
</evidence>
<evidence type="ECO:0000313" key="2">
    <source>
        <dbReference type="Proteomes" id="UP001257948"/>
    </source>
</evidence>
<keyword evidence="2" id="KW-1185">Reference proteome</keyword>
<gene>
    <name evidence="1" type="ORF">RQC66_18990</name>
</gene>
<protein>
    <recommendedName>
        <fullName evidence="3">Lipoprotein</fullName>
    </recommendedName>
</protein>
<reference evidence="2" key="1">
    <citation type="submission" date="2023-07" db="EMBL/GenBank/DDBJ databases">
        <title>Draft genome sequence of the endophytic actinobacterium Streptomyces justiciae WPN32, a potential antibiotic producer.</title>
        <authorList>
            <person name="Yasawong M."/>
            <person name="Pana W."/>
            <person name="Ganta P."/>
            <person name="Santapan N."/>
            <person name="Songngamsuk T."/>
            <person name="Phatcharaharikarn M."/>
            <person name="Kerdtoob S."/>
            <person name="Nantapong N."/>
        </authorList>
    </citation>
    <scope>NUCLEOTIDE SEQUENCE [LARGE SCALE GENOMIC DNA]</scope>
    <source>
        <strain evidence="2">WPN32</strain>
    </source>
</reference>
<sequence>MAVLACLVVAGCSGSGSGEDKRSGQEILDEANKTMSGLTSVTVEGTTTNPEGKGFTGRITTDLHNRCTSKTTWNWNGAALEQIRIGETDYVRPNRAYIEWWSDKPMDGDQDRWIKTPASKAEPGDGLARCPRDFSSFGTAKRGEPTEVDGTPAISVIVTDKSVRTGKYTFYVATEGKPYLLKVVYNGSDFHTTTSYSGFDKPLDVKPPTKVLDTTAWSH</sequence>
<dbReference type="InterPro" id="IPR029046">
    <property type="entry name" value="LolA/LolB/LppX"/>
</dbReference>
<proteinExistence type="predicted"/>
<dbReference type="Gene3D" id="2.50.20.20">
    <property type="match status" value="1"/>
</dbReference>
<dbReference type="SUPFAM" id="SSF89392">
    <property type="entry name" value="Prokaryotic lipoproteins and lipoprotein localization factors"/>
    <property type="match status" value="1"/>
</dbReference>